<sequence>MELFRVTENYPSTSAAAQNWLMAYCLPHLRFQSMNEEQNDESFHTRRNYKSATVPQMEFVVSETESEVSGTFSSFSTLSGSSPRSSPTSSCACDLRITKKKSEISDREEKPPKEKHYASRIDRSYEERELRRKERNNAASRKSRALRKRRFQQMLQETERLTNSNARLRAFVEELNSIMAESRAILFETFAGSVNTDVASIAHQQTNQQPQYQQKQINHLRE</sequence>
<keyword evidence="7" id="KW-1185">Reference proteome</keyword>
<evidence type="ECO:0000313" key="6">
    <source>
        <dbReference type="EMBL" id="VUZ45328.1"/>
    </source>
</evidence>
<feature type="compositionally biased region" description="Basic and acidic residues" evidence="4">
    <location>
        <begin position="96"/>
        <end position="136"/>
    </location>
</feature>
<evidence type="ECO:0000259" key="5">
    <source>
        <dbReference type="PROSITE" id="PS50217"/>
    </source>
</evidence>
<dbReference type="GO" id="GO:0005634">
    <property type="term" value="C:nucleus"/>
    <property type="evidence" value="ECO:0007669"/>
    <property type="project" value="TreeGrafter"/>
</dbReference>
<feature type="domain" description="BZIP" evidence="5">
    <location>
        <begin position="126"/>
        <end position="189"/>
    </location>
</feature>
<dbReference type="PANTHER" id="PTHR23351">
    <property type="entry name" value="FOS TRANSCRIPTION FACTOR-RELATED"/>
    <property type="match status" value="1"/>
</dbReference>
<dbReference type="Proteomes" id="UP000321570">
    <property type="component" value="Unassembled WGS sequence"/>
</dbReference>
<keyword evidence="1" id="KW-0805">Transcription regulation</keyword>
<dbReference type="EMBL" id="CABIJS010000166">
    <property type="protein sequence ID" value="VUZ45328.1"/>
    <property type="molecule type" value="Genomic_DNA"/>
</dbReference>
<keyword evidence="3" id="KW-0804">Transcription</keyword>
<evidence type="ECO:0000256" key="2">
    <source>
        <dbReference type="ARBA" id="ARBA00023125"/>
    </source>
</evidence>
<evidence type="ECO:0000256" key="4">
    <source>
        <dbReference type="SAM" id="MobiDB-lite"/>
    </source>
</evidence>
<dbReference type="Gene3D" id="1.20.5.170">
    <property type="match status" value="1"/>
</dbReference>
<dbReference type="GO" id="GO:0000978">
    <property type="term" value="F:RNA polymerase II cis-regulatory region sequence-specific DNA binding"/>
    <property type="evidence" value="ECO:0007669"/>
    <property type="project" value="TreeGrafter"/>
</dbReference>
<dbReference type="GO" id="GO:0000981">
    <property type="term" value="F:DNA-binding transcription factor activity, RNA polymerase II-specific"/>
    <property type="evidence" value="ECO:0007669"/>
    <property type="project" value="TreeGrafter"/>
</dbReference>
<name>A0A564YF07_HYMDI</name>
<proteinExistence type="predicted"/>
<gene>
    <name evidence="6" type="ORF">WMSIL1_LOCUS5240</name>
</gene>
<feature type="region of interest" description="Disordered" evidence="4">
    <location>
        <begin position="72"/>
        <end position="147"/>
    </location>
</feature>
<protein>
    <recommendedName>
        <fullName evidence="5">BZIP domain-containing protein</fullName>
    </recommendedName>
</protein>
<accession>A0A564YF07</accession>
<evidence type="ECO:0000256" key="3">
    <source>
        <dbReference type="ARBA" id="ARBA00023163"/>
    </source>
</evidence>
<dbReference type="InterPro" id="IPR046347">
    <property type="entry name" value="bZIP_sf"/>
</dbReference>
<reference evidence="6 7" key="1">
    <citation type="submission" date="2019-07" db="EMBL/GenBank/DDBJ databases">
        <authorList>
            <person name="Jastrzebski P J."/>
            <person name="Paukszto L."/>
            <person name="Jastrzebski P J."/>
        </authorList>
    </citation>
    <scope>NUCLEOTIDE SEQUENCE [LARGE SCALE GENOMIC DNA]</scope>
    <source>
        <strain evidence="6 7">WMS-il1</strain>
    </source>
</reference>
<evidence type="ECO:0000256" key="1">
    <source>
        <dbReference type="ARBA" id="ARBA00023015"/>
    </source>
</evidence>
<organism evidence="6 7">
    <name type="scientific">Hymenolepis diminuta</name>
    <name type="common">Rat tapeworm</name>
    <dbReference type="NCBI Taxonomy" id="6216"/>
    <lineage>
        <taxon>Eukaryota</taxon>
        <taxon>Metazoa</taxon>
        <taxon>Spiralia</taxon>
        <taxon>Lophotrochozoa</taxon>
        <taxon>Platyhelminthes</taxon>
        <taxon>Cestoda</taxon>
        <taxon>Eucestoda</taxon>
        <taxon>Cyclophyllidea</taxon>
        <taxon>Hymenolepididae</taxon>
        <taxon>Hymenolepis</taxon>
    </lineage>
</organism>
<evidence type="ECO:0000313" key="7">
    <source>
        <dbReference type="Proteomes" id="UP000321570"/>
    </source>
</evidence>
<keyword evidence="2" id="KW-0238">DNA-binding</keyword>
<dbReference type="PANTHER" id="PTHR23351:SF24">
    <property type="entry name" value="ACTIVATING TRANSCRIPTION FACTOR 3-RELATED"/>
    <property type="match status" value="1"/>
</dbReference>
<dbReference type="InterPro" id="IPR000837">
    <property type="entry name" value="AP-1"/>
</dbReference>
<dbReference type="PROSITE" id="PS50217">
    <property type="entry name" value="BZIP"/>
    <property type="match status" value="1"/>
</dbReference>
<dbReference type="Pfam" id="PF07716">
    <property type="entry name" value="bZIP_2"/>
    <property type="match status" value="1"/>
</dbReference>
<dbReference type="AlphaFoldDB" id="A0A564YF07"/>
<dbReference type="InterPro" id="IPR004827">
    <property type="entry name" value="bZIP"/>
</dbReference>
<dbReference type="SUPFAM" id="SSF57959">
    <property type="entry name" value="Leucine zipper domain"/>
    <property type="match status" value="1"/>
</dbReference>
<feature type="compositionally biased region" description="Low complexity" evidence="4">
    <location>
        <begin position="72"/>
        <end position="90"/>
    </location>
</feature>